<feature type="non-terminal residue" evidence="1">
    <location>
        <position position="149"/>
    </location>
</feature>
<dbReference type="EMBL" id="CAJVPS010050523">
    <property type="protein sequence ID" value="CAG8767998.1"/>
    <property type="molecule type" value="Genomic_DNA"/>
</dbReference>
<comment type="caution">
    <text evidence="1">The sequence shown here is derived from an EMBL/GenBank/DDBJ whole genome shotgun (WGS) entry which is preliminary data.</text>
</comment>
<protein>
    <submittedName>
        <fullName evidence="1">13090_t:CDS:1</fullName>
    </submittedName>
</protein>
<keyword evidence="2" id="KW-1185">Reference proteome</keyword>
<organism evidence="1 2">
    <name type="scientific">Ambispora leptoticha</name>
    <dbReference type="NCBI Taxonomy" id="144679"/>
    <lineage>
        <taxon>Eukaryota</taxon>
        <taxon>Fungi</taxon>
        <taxon>Fungi incertae sedis</taxon>
        <taxon>Mucoromycota</taxon>
        <taxon>Glomeromycotina</taxon>
        <taxon>Glomeromycetes</taxon>
        <taxon>Archaeosporales</taxon>
        <taxon>Ambisporaceae</taxon>
        <taxon>Ambispora</taxon>
    </lineage>
</organism>
<name>A0A9N9J7S4_9GLOM</name>
<accession>A0A9N9J7S4</accession>
<dbReference type="AlphaFoldDB" id="A0A9N9J7S4"/>
<gene>
    <name evidence="1" type="ORF">ALEPTO_LOCUS13985</name>
</gene>
<dbReference type="OrthoDB" id="2382868at2759"/>
<evidence type="ECO:0000313" key="1">
    <source>
        <dbReference type="EMBL" id="CAG8767998.1"/>
    </source>
</evidence>
<dbReference type="Proteomes" id="UP000789508">
    <property type="component" value="Unassembled WGS sequence"/>
</dbReference>
<proteinExistence type="predicted"/>
<sequence>EANIYSKKLWVLSQNMSKAYDSVHIPLLKKALARIKLPKAIINLITDIFTNKHNIVITNHGTKEPYPNPKDRINHPVLAYMEDMTWIASSKQQLEKILTIATTFYSFTNIRVNTNKSVLAILNHTDPPSITFNNITIESIKPKQAFRFL</sequence>
<reference evidence="1" key="1">
    <citation type="submission" date="2021-06" db="EMBL/GenBank/DDBJ databases">
        <authorList>
            <person name="Kallberg Y."/>
            <person name="Tangrot J."/>
            <person name="Rosling A."/>
        </authorList>
    </citation>
    <scope>NUCLEOTIDE SEQUENCE</scope>
    <source>
        <strain evidence="1">FL130A</strain>
    </source>
</reference>
<feature type="non-terminal residue" evidence="1">
    <location>
        <position position="1"/>
    </location>
</feature>
<evidence type="ECO:0000313" key="2">
    <source>
        <dbReference type="Proteomes" id="UP000789508"/>
    </source>
</evidence>